<evidence type="ECO:0000313" key="2">
    <source>
        <dbReference type="Proteomes" id="UP000050356"/>
    </source>
</evidence>
<protein>
    <submittedName>
        <fullName evidence="1">Uncharacterized protein</fullName>
    </submittedName>
</protein>
<dbReference type="Proteomes" id="UP000050356">
    <property type="component" value="Unassembled WGS sequence"/>
</dbReference>
<evidence type="ECO:0000313" key="1">
    <source>
        <dbReference type="EMBL" id="KPW86717.1"/>
    </source>
</evidence>
<proteinExistence type="predicted"/>
<sequence length="36" mass="3922">MHGALPKNDPPRCCLAMQQVMQTQQISIEPGKPASD</sequence>
<dbReference type="PATRIC" id="fig|264451.4.peg.2686"/>
<dbReference type="AlphaFoldDB" id="A0A0P9M771"/>
<reference evidence="1 2" key="1">
    <citation type="submission" date="2015-09" db="EMBL/GenBank/DDBJ databases">
        <title>Genome announcement of multiple Pseudomonas syringae strains.</title>
        <authorList>
            <person name="Thakur S."/>
            <person name="Wang P.W."/>
            <person name="Gong Y."/>
            <person name="Weir B.S."/>
            <person name="Guttman D.S."/>
        </authorList>
    </citation>
    <scope>NUCLEOTIDE SEQUENCE [LARGE SCALE GENOMIC DNA]</scope>
    <source>
        <strain evidence="1 2">ICMP17524</strain>
    </source>
</reference>
<accession>A0A0P9M771</accession>
<organism evidence="1 2">
    <name type="scientific">Pseudomonas syringae pv. cerasicola</name>
    <dbReference type="NCBI Taxonomy" id="264451"/>
    <lineage>
        <taxon>Bacteria</taxon>
        <taxon>Pseudomonadati</taxon>
        <taxon>Pseudomonadota</taxon>
        <taxon>Gammaproteobacteria</taxon>
        <taxon>Pseudomonadales</taxon>
        <taxon>Pseudomonadaceae</taxon>
        <taxon>Pseudomonas</taxon>
        <taxon>Pseudomonas syringae</taxon>
    </lineage>
</organism>
<dbReference type="EMBL" id="LJQA01000738">
    <property type="protein sequence ID" value="KPW86717.1"/>
    <property type="molecule type" value="Genomic_DNA"/>
</dbReference>
<name>A0A0P9M771_PSESX</name>
<gene>
    <name evidence="1" type="ORF">ALO50_04524</name>
</gene>
<comment type="caution">
    <text evidence="1">The sequence shown here is derived from an EMBL/GenBank/DDBJ whole genome shotgun (WGS) entry which is preliminary data.</text>
</comment>